<evidence type="ECO:0000313" key="2">
    <source>
        <dbReference type="EMBL" id="PWG18093.1"/>
    </source>
</evidence>
<gene>
    <name evidence="2" type="ORF">DFK10_02190</name>
</gene>
<dbReference type="Proteomes" id="UP000245293">
    <property type="component" value="Unassembled WGS sequence"/>
</dbReference>
<protein>
    <submittedName>
        <fullName evidence="2">Uncharacterized protein</fullName>
    </submittedName>
</protein>
<feature type="transmembrane region" description="Helical" evidence="1">
    <location>
        <begin position="40"/>
        <end position="58"/>
    </location>
</feature>
<organism evidence="2 3">
    <name type="scientific">Salibaculum griseiflavum</name>
    <dbReference type="NCBI Taxonomy" id="1914409"/>
    <lineage>
        <taxon>Bacteria</taxon>
        <taxon>Pseudomonadati</taxon>
        <taxon>Pseudomonadota</taxon>
        <taxon>Alphaproteobacteria</taxon>
        <taxon>Rhodobacterales</taxon>
        <taxon>Roseobacteraceae</taxon>
        <taxon>Salibaculum</taxon>
    </lineage>
</organism>
<dbReference type="EMBL" id="QETF01000002">
    <property type="protein sequence ID" value="PWG18093.1"/>
    <property type="molecule type" value="Genomic_DNA"/>
</dbReference>
<proteinExistence type="predicted"/>
<keyword evidence="1" id="KW-0812">Transmembrane</keyword>
<name>A0A2V1P6F0_9RHOB</name>
<comment type="caution">
    <text evidence="2">The sequence shown here is derived from an EMBL/GenBank/DDBJ whole genome shotgun (WGS) entry which is preliminary data.</text>
</comment>
<evidence type="ECO:0000256" key="1">
    <source>
        <dbReference type="SAM" id="Phobius"/>
    </source>
</evidence>
<accession>A0A2V1P6F0</accession>
<dbReference type="AlphaFoldDB" id="A0A2V1P6F0"/>
<keyword evidence="3" id="KW-1185">Reference proteome</keyword>
<keyword evidence="1" id="KW-0472">Membrane</keyword>
<keyword evidence="1" id="KW-1133">Transmembrane helix</keyword>
<sequence>MVTFRRDLASEPFRKDQTMQSITAGYRGLSLLIDLNWDRLIYLGTIFAALLVGAWIGGSL</sequence>
<reference evidence="3" key="1">
    <citation type="submission" date="2018-05" db="EMBL/GenBank/DDBJ databases">
        <authorList>
            <person name="Du Z."/>
            <person name="Wang X."/>
        </authorList>
    </citation>
    <scope>NUCLEOTIDE SEQUENCE [LARGE SCALE GENOMIC DNA]</scope>
    <source>
        <strain evidence="3">WDS4C29</strain>
    </source>
</reference>
<evidence type="ECO:0000313" key="3">
    <source>
        <dbReference type="Proteomes" id="UP000245293"/>
    </source>
</evidence>